<dbReference type="Proteomes" id="UP001056756">
    <property type="component" value="Chromosome"/>
</dbReference>
<protein>
    <submittedName>
        <fullName evidence="9">Acyltransferase</fullName>
    </submittedName>
</protein>
<dbReference type="Pfam" id="PF01757">
    <property type="entry name" value="Acyl_transf_3"/>
    <property type="match status" value="1"/>
</dbReference>
<feature type="transmembrane region" description="Helical" evidence="7">
    <location>
        <begin position="93"/>
        <end position="114"/>
    </location>
</feature>
<keyword evidence="6 7" id="KW-0472">Membrane</keyword>
<keyword evidence="3" id="KW-1003">Cell membrane</keyword>
<dbReference type="GO" id="GO:0005886">
    <property type="term" value="C:plasma membrane"/>
    <property type="evidence" value="ECO:0007669"/>
    <property type="project" value="UniProtKB-SubCell"/>
</dbReference>
<feature type="transmembrane region" description="Helical" evidence="7">
    <location>
        <begin position="352"/>
        <end position="378"/>
    </location>
</feature>
<dbReference type="GO" id="GO:0016413">
    <property type="term" value="F:O-acetyltransferase activity"/>
    <property type="evidence" value="ECO:0007669"/>
    <property type="project" value="TreeGrafter"/>
</dbReference>
<keyword evidence="4 7" id="KW-0812">Transmembrane</keyword>
<evidence type="ECO:0000256" key="1">
    <source>
        <dbReference type="ARBA" id="ARBA00004651"/>
    </source>
</evidence>
<feature type="transmembrane region" description="Helical" evidence="7">
    <location>
        <begin position="312"/>
        <end position="332"/>
    </location>
</feature>
<dbReference type="GO" id="GO:0009246">
    <property type="term" value="P:enterobacterial common antigen biosynthetic process"/>
    <property type="evidence" value="ECO:0007669"/>
    <property type="project" value="TreeGrafter"/>
</dbReference>
<keyword evidence="9" id="KW-0012">Acyltransferase</keyword>
<feature type="transmembrane region" description="Helical" evidence="7">
    <location>
        <begin position="47"/>
        <end position="72"/>
    </location>
</feature>
<proteinExistence type="inferred from homology"/>
<evidence type="ECO:0000256" key="4">
    <source>
        <dbReference type="ARBA" id="ARBA00022692"/>
    </source>
</evidence>
<feature type="transmembrane region" description="Helical" evidence="7">
    <location>
        <begin position="205"/>
        <end position="222"/>
    </location>
</feature>
<evidence type="ECO:0000256" key="3">
    <source>
        <dbReference type="ARBA" id="ARBA00022475"/>
    </source>
</evidence>
<organism evidence="9 10">
    <name type="scientific">Candidatus Pristimantibacillus lignocellulolyticus</name>
    <dbReference type="NCBI Taxonomy" id="2994561"/>
    <lineage>
        <taxon>Bacteria</taxon>
        <taxon>Bacillati</taxon>
        <taxon>Bacillota</taxon>
        <taxon>Bacilli</taxon>
        <taxon>Bacillales</taxon>
        <taxon>Paenibacillaceae</taxon>
        <taxon>Candidatus Pristimantibacillus</taxon>
    </lineage>
</organism>
<keyword evidence="5 7" id="KW-1133">Transmembrane helix</keyword>
<evidence type="ECO:0000256" key="2">
    <source>
        <dbReference type="ARBA" id="ARBA00007400"/>
    </source>
</evidence>
<accession>A0A9J6ZE79</accession>
<feature type="transmembrane region" description="Helical" evidence="7">
    <location>
        <begin position="283"/>
        <end position="300"/>
    </location>
</feature>
<evidence type="ECO:0000256" key="7">
    <source>
        <dbReference type="SAM" id="Phobius"/>
    </source>
</evidence>
<feature type="transmembrane region" description="Helical" evidence="7">
    <location>
        <begin position="167"/>
        <end position="185"/>
    </location>
</feature>
<name>A0A9J6ZE79_9BACL</name>
<dbReference type="PANTHER" id="PTHR40074:SF2">
    <property type="entry name" value="O-ACETYLTRANSFERASE WECH"/>
    <property type="match status" value="1"/>
</dbReference>
<feature type="transmembrane region" description="Helical" evidence="7">
    <location>
        <begin position="142"/>
        <end position="160"/>
    </location>
</feature>
<dbReference type="KEGG" id="plig:NAG76_21545"/>
<evidence type="ECO:0000259" key="8">
    <source>
        <dbReference type="Pfam" id="PF01757"/>
    </source>
</evidence>
<evidence type="ECO:0000313" key="9">
    <source>
        <dbReference type="EMBL" id="URN94373.1"/>
    </source>
</evidence>
<evidence type="ECO:0000256" key="5">
    <source>
        <dbReference type="ARBA" id="ARBA00022989"/>
    </source>
</evidence>
<keyword evidence="9" id="KW-0808">Transferase</keyword>
<evidence type="ECO:0000256" key="6">
    <source>
        <dbReference type="ARBA" id="ARBA00023136"/>
    </source>
</evidence>
<dbReference type="PANTHER" id="PTHR40074">
    <property type="entry name" value="O-ACETYLTRANSFERASE WECH"/>
    <property type="match status" value="1"/>
</dbReference>
<feature type="domain" description="Acyltransferase 3" evidence="8">
    <location>
        <begin position="14"/>
        <end position="363"/>
    </location>
</feature>
<comment type="similarity">
    <text evidence="2">Belongs to the acyltransferase 3 family.</text>
</comment>
<dbReference type="AlphaFoldDB" id="A0A9J6ZE79"/>
<gene>
    <name evidence="9" type="ORF">NAG76_21545</name>
</gene>
<dbReference type="InterPro" id="IPR002656">
    <property type="entry name" value="Acyl_transf_3_dom"/>
</dbReference>
<feature type="transmembrane region" description="Helical" evidence="7">
    <location>
        <begin position="243"/>
        <end position="263"/>
    </location>
</feature>
<dbReference type="EMBL" id="CP097899">
    <property type="protein sequence ID" value="URN94373.1"/>
    <property type="molecule type" value="Genomic_DNA"/>
</dbReference>
<feature type="transmembrane region" description="Helical" evidence="7">
    <location>
        <begin position="20"/>
        <end position="41"/>
    </location>
</feature>
<reference evidence="9" key="1">
    <citation type="submission" date="2022-05" db="EMBL/GenBank/DDBJ databases">
        <title>Novel bacterial taxa in a minimal lignocellulolytic consortium and its capacity to transform plastics disclosed by genome-resolved metagenomics.</title>
        <authorList>
            <person name="Rodriguez C.A.D."/>
            <person name="Diaz-Garcia L."/>
            <person name="Herrera K."/>
            <person name="Tarazona N.A."/>
            <person name="Sproer C."/>
            <person name="Overmann J."/>
            <person name="Jimenez D.J."/>
        </authorList>
    </citation>
    <scope>NUCLEOTIDE SEQUENCE</scope>
    <source>
        <strain evidence="9">MAG5</strain>
    </source>
</reference>
<sequence length="401" mass="46668">MNASLLKKNSAIPELSIVRAIAIIGVLSVHSTSVAVSTGMIDSNLFFLYNFANIFLKFGTTTFIFLSSFVLFYNYYSRPITKELIAGFYKKRLLFIIIPYLVFSLFYFFLKYYLGSASLSLGELLNKLWGQLLIGKAHDHLYFVYISIQFYLMFPILLFIFKKLPKLTHWLIPIGIIIQWSFFIINKYGADFGFDVPVKSRGSWSLSYFSYYFLGAYIGIYFNELKRWIIVAKDNVTKKRLTLWISTLCLWVIAGLYHVNIYYQIRQNAASYNTTWMDFVWNAHALLTAIVLLQLSFILYRKLPTFIRGLATRLGELSFGIYLFHPFILMIYRKFPATSGNIYLHHLWYLGGFLLALVASWVVVTLFAKFVPYNWIVFGNLPKSKRRSEKALIEKEQGVQL</sequence>
<evidence type="ECO:0000313" key="10">
    <source>
        <dbReference type="Proteomes" id="UP001056756"/>
    </source>
</evidence>
<comment type="subcellular location">
    <subcellularLocation>
        <location evidence="1">Cell membrane</location>
        <topology evidence="1">Multi-pass membrane protein</topology>
    </subcellularLocation>
</comment>